<dbReference type="EMBL" id="NMUL01000057">
    <property type="protein sequence ID" value="OXM60730.1"/>
    <property type="molecule type" value="Genomic_DNA"/>
</dbReference>
<sequence>MTAPPPAYPVSRHALPEPDGGPPDELVEELRDRLPALAEQVLDKLVPQLTQDLSETQFAGLRAEVVKRVAGDGVALLSDTNNEIAQLRRARTALAAHENPPERPAGRPDPRDKGAHAAIGTALWLGMIFPLLFWQLLQAPLNSAGHFWVSAAVVVVGFAALRPAYVAIKRAGRRLTGEPARGGSGWPLVTGFASVYLMLLWRLWTPSVEGMGSVLAWGLWIIAGVLTLVLAFGAYAASNAPAQEDLKRYTIPGPVVGRETRVMLGAYVLTALVLTVVPVPGPDWVRWLSADVVSLLAMVLGGPLVLGLRLPRALSQDVALFRSQGWLGQRDRLRGELEEAEQAWWAAAEEPIRQRVFHHVNAMLNPPFSTTLPAYDRGVLGQMRTSKPIVRKTAGGLRLELVLAGISGGAVGVAGPRGAGKSTWLEAFRDRRLLDVDSAHIALLESVPVRYDVREFVLYLYARMCAAVVAFCDERGAGAAEQPSPWPAWRARLRRWWPFAAVVVVWLALGLAGSLSLRDPKIDLRSWFASLWWPVVSLLAAGALLAVAARRRSAMPAAPLPERPRVPRGTPVGGLPALRRLAVDRLEEIEFQQKHTAGWSGKVGGLAGAEVGLSGSREVTRQPRTYPQIVRDFSDFLAATVTYLAEEPKVATPSVVIILDELDKIASPEAAQDFVNELKALVDLGVPGFLLLVSVSEDALASFERRGLPVRDAFDSAFDVILRLEYLTLAEARQVLNNRILTLPEPFACLCHCLAGGLPRELIRVARQVIGESGSLPDVARRLVGEDLRNKRGALRTVIARGTYDDVVVSELVRHLDAHGVADPEVLLRAVRQPPVVAGAVAEPGALQRLQLETLGYLYYLGTVLEVFGPGFSPADLERGRAEGDASFDTLSSVRRLFAVNARLAWLTVSAFRSAWGLAAVPPPG</sequence>
<keyword evidence="2" id="KW-1133">Transmembrane helix</keyword>
<organism evidence="3 4">
    <name type="scientific">Amycolatopsis vastitatis</name>
    <dbReference type="NCBI Taxonomy" id="1905142"/>
    <lineage>
        <taxon>Bacteria</taxon>
        <taxon>Bacillati</taxon>
        <taxon>Actinomycetota</taxon>
        <taxon>Actinomycetes</taxon>
        <taxon>Pseudonocardiales</taxon>
        <taxon>Pseudonocardiaceae</taxon>
        <taxon>Amycolatopsis</taxon>
    </lineage>
</organism>
<feature type="transmembrane region" description="Helical" evidence="2">
    <location>
        <begin position="262"/>
        <end position="281"/>
    </location>
</feature>
<dbReference type="InterPro" id="IPR027417">
    <property type="entry name" value="P-loop_NTPase"/>
</dbReference>
<keyword evidence="2" id="KW-0472">Membrane</keyword>
<protein>
    <submittedName>
        <fullName evidence="3">Transcriptional regulator</fullName>
    </submittedName>
</protein>
<evidence type="ECO:0000256" key="1">
    <source>
        <dbReference type="SAM" id="MobiDB-lite"/>
    </source>
</evidence>
<feature type="region of interest" description="Disordered" evidence="1">
    <location>
        <begin position="94"/>
        <end position="114"/>
    </location>
</feature>
<dbReference type="OrthoDB" id="5150226at2"/>
<gene>
    <name evidence="3" type="ORF">CF165_41435</name>
</gene>
<dbReference type="RefSeq" id="WP_093953052.1">
    <property type="nucleotide sequence ID" value="NZ_NMUL01000057.1"/>
</dbReference>
<name>A0A229SPI9_9PSEU</name>
<accession>A0A229SPI9</accession>
<feature type="transmembrane region" description="Helical" evidence="2">
    <location>
        <begin position="496"/>
        <end position="515"/>
    </location>
</feature>
<proteinExistence type="predicted"/>
<comment type="caution">
    <text evidence="3">The sequence shown here is derived from an EMBL/GenBank/DDBJ whole genome shotgun (WGS) entry which is preliminary data.</text>
</comment>
<keyword evidence="2" id="KW-0812">Transmembrane</keyword>
<feature type="transmembrane region" description="Helical" evidence="2">
    <location>
        <begin position="216"/>
        <end position="238"/>
    </location>
</feature>
<reference evidence="4" key="1">
    <citation type="submission" date="2017-07" db="EMBL/GenBank/DDBJ databases">
        <title>Comparative genome mining reveals phylogenetic distribution patterns of secondary metabolites in Amycolatopsis.</title>
        <authorList>
            <person name="Adamek M."/>
            <person name="Alanjary M."/>
            <person name="Sales-Ortells H."/>
            <person name="Goodfellow M."/>
            <person name="Bull A.T."/>
            <person name="Kalinowski J."/>
            <person name="Ziemert N."/>
        </authorList>
    </citation>
    <scope>NUCLEOTIDE SEQUENCE [LARGE SCALE GENOMIC DNA]</scope>
    <source>
        <strain evidence="4">H5</strain>
    </source>
</reference>
<feature type="transmembrane region" description="Helical" evidence="2">
    <location>
        <begin position="287"/>
        <end position="306"/>
    </location>
</feature>
<feature type="transmembrane region" description="Helical" evidence="2">
    <location>
        <begin position="143"/>
        <end position="165"/>
    </location>
</feature>
<feature type="transmembrane region" description="Helical" evidence="2">
    <location>
        <begin position="527"/>
        <end position="549"/>
    </location>
</feature>
<feature type="transmembrane region" description="Helical" evidence="2">
    <location>
        <begin position="186"/>
        <end position="204"/>
    </location>
</feature>
<evidence type="ECO:0000256" key="2">
    <source>
        <dbReference type="SAM" id="Phobius"/>
    </source>
</evidence>
<feature type="compositionally biased region" description="Basic and acidic residues" evidence="1">
    <location>
        <begin position="99"/>
        <end position="114"/>
    </location>
</feature>
<dbReference type="Proteomes" id="UP000215199">
    <property type="component" value="Unassembled WGS sequence"/>
</dbReference>
<dbReference type="AlphaFoldDB" id="A0A229SPI9"/>
<keyword evidence="4" id="KW-1185">Reference proteome</keyword>
<evidence type="ECO:0000313" key="4">
    <source>
        <dbReference type="Proteomes" id="UP000215199"/>
    </source>
</evidence>
<feature type="region of interest" description="Disordered" evidence="1">
    <location>
        <begin position="1"/>
        <end position="26"/>
    </location>
</feature>
<evidence type="ECO:0000313" key="3">
    <source>
        <dbReference type="EMBL" id="OXM60730.1"/>
    </source>
</evidence>
<dbReference type="SUPFAM" id="SSF52540">
    <property type="entry name" value="P-loop containing nucleoside triphosphate hydrolases"/>
    <property type="match status" value="1"/>
</dbReference>
<feature type="transmembrane region" description="Helical" evidence="2">
    <location>
        <begin position="117"/>
        <end position="137"/>
    </location>
</feature>